<feature type="non-terminal residue" evidence="4">
    <location>
        <position position="228"/>
    </location>
</feature>
<evidence type="ECO:0000256" key="3">
    <source>
        <dbReference type="SAM" id="MobiDB-lite"/>
    </source>
</evidence>
<dbReference type="InterPro" id="IPR011990">
    <property type="entry name" value="TPR-like_helical_dom_sf"/>
</dbReference>
<dbReference type="InterPro" id="IPR051685">
    <property type="entry name" value="Ycf3/AcsC/BcsC/TPR_MFPF"/>
</dbReference>
<evidence type="ECO:0008006" key="5">
    <source>
        <dbReference type="Google" id="ProtNLM"/>
    </source>
</evidence>
<dbReference type="InterPro" id="IPR019734">
    <property type="entry name" value="TPR_rpt"/>
</dbReference>
<sequence length="228" mass="25364">MELTIDQALQQGVAAHKGGKLQEAERLYRAILQSQPTHPDANHNLGVIAVSVNKTQAALPLLKTALDANPNHRQFWLSYIDALIKGKQFDNAKEVIDQGKKRGLASEKVDALEAQLMLITEAGESKLSEQKKRLTFAEKRKKLSEKKKKKKAKSPSQTELNTLLEHYQNGRYDDAEKLAISITQEFPNQQFSWKVLGAVFKKTGRISEALVAIQKSVALAPEDAEAHS</sequence>
<dbReference type="PANTHER" id="PTHR44943:SF8">
    <property type="entry name" value="TPR REPEAT-CONTAINING PROTEIN MJ0263"/>
    <property type="match status" value="1"/>
</dbReference>
<feature type="compositionally biased region" description="Basic residues" evidence="3">
    <location>
        <begin position="141"/>
        <end position="153"/>
    </location>
</feature>
<dbReference type="PROSITE" id="PS50005">
    <property type="entry name" value="TPR"/>
    <property type="match status" value="2"/>
</dbReference>
<accession>A0A383CBC8</accession>
<organism evidence="4">
    <name type="scientific">marine metagenome</name>
    <dbReference type="NCBI Taxonomy" id="408172"/>
    <lineage>
        <taxon>unclassified sequences</taxon>
        <taxon>metagenomes</taxon>
        <taxon>ecological metagenomes</taxon>
    </lineage>
</organism>
<feature type="region of interest" description="Disordered" evidence="3">
    <location>
        <begin position="141"/>
        <end position="160"/>
    </location>
</feature>
<proteinExistence type="predicted"/>
<gene>
    <name evidence="4" type="ORF">METZ01_LOCUS482325</name>
</gene>
<reference evidence="4" key="1">
    <citation type="submission" date="2018-05" db="EMBL/GenBank/DDBJ databases">
        <authorList>
            <person name="Lanie J.A."/>
            <person name="Ng W.-L."/>
            <person name="Kazmierczak K.M."/>
            <person name="Andrzejewski T.M."/>
            <person name="Davidsen T.M."/>
            <person name="Wayne K.J."/>
            <person name="Tettelin H."/>
            <person name="Glass J.I."/>
            <person name="Rusch D."/>
            <person name="Podicherti R."/>
            <person name="Tsui H.-C.T."/>
            <person name="Winkler M.E."/>
        </authorList>
    </citation>
    <scope>NUCLEOTIDE SEQUENCE</scope>
</reference>
<dbReference type="Pfam" id="PF14559">
    <property type="entry name" value="TPR_19"/>
    <property type="match status" value="1"/>
</dbReference>
<protein>
    <recommendedName>
        <fullName evidence="5">Tetratricopeptide repeat protein</fullName>
    </recommendedName>
</protein>
<dbReference type="EMBL" id="UINC01207405">
    <property type="protein sequence ID" value="SVE29471.1"/>
    <property type="molecule type" value="Genomic_DNA"/>
</dbReference>
<evidence type="ECO:0000256" key="1">
    <source>
        <dbReference type="ARBA" id="ARBA00022737"/>
    </source>
</evidence>
<dbReference type="SUPFAM" id="SSF48452">
    <property type="entry name" value="TPR-like"/>
    <property type="match status" value="1"/>
</dbReference>
<dbReference type="PANTHER" id="PTHR44943">
    <property type="entry name" value="CELLULOSE SYNTHASE OPERON PROTEIN C"/>
    <property type="match status" value="1"/>
</dbReference>
<evidence type="ECO:0000256" key="2">
    <source>
        <dbReference type="ARBA" id="ARBA00022803"/>
    </source>
</evidence>
<name>A0A383CBC8_9ZZZZ</name>
<keyword evidence="2" id="KW-0802">TPR repeat</keyword>
<dbReference type="SMART" id="SM00028">
    <property type="entry name" value="TPR"/>
    <property type="match status" value="3"/>
</dbReference>
<dbReference type="Gene3D" id="1.25.40.10">
    <property type="entry name" value="Tetratricopeptide repeat domain"/>
    <property type="match status" value="2"/>
</dbReference>
<keyword evidence="1" id="KW-0677">Repeat</keyword>
<dbReference type="AlphaFoldDB" id="A0A383CBC8"/>
<evidence type="ECO:0000313" key="4">
    <source>
        <dbReference type="EMBL" id="SVE29471.1"/>
    </source>
</evidence>